<comment type="caution">
    <text evidence="2">The sequence shown here is derived from an EMBL/GenBank/DDBJ whole genome shotgun (WGS) entry which is preliminary data.</text>
</comment>
<protein>
    <submittedName>
        <fullName evidence="2">Uncharacterized protein</fullName>
    </submittedName>
</protein>
<dbReference type="PANTHER" id="PTHR47422:SF1">
    <property type="entry name" value="DNAJ HEAT SHOCK N-TERMINAL DOMAIN-CONTAINING PROTEIN"/>
    <property type="match status" value="1"/>
</dbReference>
<gene>
    <name evidence="2" type="ORF">Fmac_012227</name>
</gene>
<dbReference type="AlphaFoldDB" id="A0ABD1MPQ2"/>
<dbReference type="Proteomes" id="UP001603857">
    <property type="component" value="Unassembled WGS sequence"/>
</dbReference>
<keyword evidence="3" id="KW-1185">Reference proteome</keyword>
<feature type="region of interest" description="Disordered" evidence="1">
    <location>
        <begin position="28"/>
        <end position="52"/>
    </location>
</feature>
<sequence length="52" mass="6058">MEGDEELLAQIEVKVEPKRDEWMTTLPPKRKQQQCPHQKVQPQPYSCALHSA</sequence>
<proteinExistence type="predicted"/>
<evidence type="ECO:0000313" key="3">
    <source>
        <dbReference type="Proteomes" id="UP001603857"/>
    </source>
</evidence>
<evidence type="ECO:0000256" key="1">
    <source>
        <dbReference type="SAM" id="MobiDB-lite"/>
    </source>
</evidence>
<evidence type="ECO:0000313" key="2">
    <source>
        <dbReference type="EMBL" id="KAL2337781.1"/>
    </source>
</evidence>
<organism evidence="2 3">
    <name type="scientific">Flemingia macrophylla</name>
    <dbReference type="NCBI Taxonomy" id="520843"/>
    <lineage>
        <taxon>Eukaryota</taxon>
        <taxon>Viridiplantae</taxon>
        <taxon>Streptophyta</taxon>
        <taxon>Embryophyta</taxon>
        <taxon>Tracheophyta</taxon>
        <taxon>Spermatophyta</taxon>
        <taxon>Magnoliopsida</taxon>
        <taxon>eudicotyledons</taxon>
        <taxon>Gunneridae</taxon>
        <taxon>Pentapetalae</taxon>
        <taxon>rosids</taxon>
        <taxon>fabids</taxon>
        <taxon>Fabales</taxon>
        <taxon>Fabaceae</taxon>
        <taxon>Papilionoideae</taxon>
        <taxon>50 kb inversion clade</taxon>
        <taxon>NPAAA clade</taxon>
        <taxon>indigoferoid/millettioid clade</taxon>
        <taxon>Phaseoleae</taxon>
        <taxon>Flemingia</taxon>
    </lineage>
</organism>
<name>A0ABD1MPQ2_9FABA</name>
<accession>A0ABD1MPQ2</accession>
<dbReference type="PANTHER" id="PTHR47422">
    <property type="entry name" value="DNAJ HEAT SHOCK N-TERMINAL DOMAIN-CONTAINING PROTEIN"/>
    <property type="match status" value="1"/>
</dbReference>
<reference evidence="2 3" key="1">
    <citation type="submission" date="2024-08" db="EMBL/GenBank/DDBJ databases">
        <title>Insights into the chromosomal genome structure of Flemingia macrophylla.</title>
        <authorList>
            <person name="Ding Y."/>
            <person name="Zhao Y."/>
            <person name="Bi W."/>
            <person name="Wu M."/>
            <person name="Zhao G."/>
            <person name="Gong Y."/>
            <person name="Li W."/>
            <person name="Zhang P."/>
        </authorList>
    </citation>
    <scope>NUCLEOTIDE SEQUENCE [LARGE SCALE GENOMIC DNA]</scope>
    <source>
        <strain evidence="2">DYQJB</strain>
        <tissue evidence="2">Leaf</tissue>
    </source>
</reference>
<dbReference type="EMBL" id="JBGMDY010000004">
    <property type="protein sequence ID" value="KAL2337781.1"/>
    <property type="molecule type" value="Genomic_DNA"/>
</dbReference>
<feature type="compositionally biased region" description="Low complexity" evidence="1">
    <location>
        <begin position="33"/>
        <end position="44"/>
    </location>
</feature>